<dbReference type="AlphaFoldDB" id="A0A0F9HTZ1"/>
<sequence length="285" mass="32032">ASSGQWTYGAFIIPSNAYILVARDIREGERGLGPLVWDTLVYLPTTDCYAIHVSHLWDPPRVFFGNGWNVSYIKLSAGGGAPDPEGSDYRFVTSGTRYTNRYHFADWKDKDFLKVNAVGKGCDATTYWIIWYSVDSGAYAKVDIDGVEMRVDENKLHTFVLPTTAKGREVQFKLEYVGAADSAMGQLVHFKPYAVPHSLKLRHYSLTLLLSGELQHDGGIEQRTSIEQLNDLYALTEASTAVDCKGPWGDITVHPKRPKVLEVRQEGHELPRFLVEFVVQKRETS</sequence>
<protein>
    <submittedName>
        <fullName evidence="1">Uncharacterized protein</fullName>
    </submittedName>
</protein>
<accession>A0A0F9HTZ1</accession>
<evidence type="ECO:0000313" key="1">
    <source>
        <dbReference type="EMBL" id="KKL85170.1"/>
    </source>
</evidence>
<feature type="non-terminal residue" evidence="1">
    <location>
        <position position="1"/>
    </location>
</feature>
<proteinExistence type="predicted"/>
<organism evidence="1">
    <name type="scientific">marine sediment metagenome</name>
    <dbReference type="NCBI Taxonomy" id="412755"/>
    <lineage>
        <taxon>unclassified sequences</taxon>
        <taxon>metagenomes</taxon>
        <taxon>ecological metagenomes</taxon>
    </lineage>
</organism>
<gene>
    <name evidence="1" type="ORF">LCGC14_1957370</name>
</gene>
<name>A0A0F9HTZ1_9ZZZZ</name>
<reference evidence="1" key="1">
    <citation type="journal article" date="2015" name="Nature">
        <title>Complex archaea that bridge the gap between prokaryotes and eukaryotes.</title>
        <authorList>
            <person name="Spang A."/>
            <person name="Saw J.H."/>
            <person name="Jorgensen S.L."/>
            <person name="Zaremba-Niedzwiedzka K."/>
            <person name="Martijn J."/>
            <person name="Lind A.E."/>
            <person name="van Eijk R."/>
            <person name="Schleper C."/>
            <person name="Guy L."/>
            <person name="Ettema T.J."/>
        </authorList>
    </citation>
    <scope>NUCLEOTIDE SEQUENCE</scope>
</reference>
<comment type="caution">
    <text evidence="1">The sequence shown here is derived from an EMBL/GenBank/DDBJ whole genome shotgun (WGS) entry which is preliminary data.</text>
</comment>
<dbReference type="EMBL" id="LAZR01021482">
    <property type="protein sequence ID" value="KKL85170.1"/>
    <property type="molecule type" value="Genomic_DNA"/>
</dbReference>